<evidence type="ECO:0000313" key="2">
    <source>
        <dbReference type="EMBL" id="PWK89491.1"/>
    </source>
</evidence>
<dbReference type="RefSeq" id="WP_211337230.1">
    <property type="nucleotide sequence ID" value="NZ_QGHB01000002.1"/>
</dbReference>
<name>A0A316I8D5_9PSEU</name>
<evidence type="ECO:0000313" key="3">
    <source>
        <dbReference type="Proteomes" id="UP000246005"/>
    </source>
</evidence>
<evidence type="ECO:0008006" key="4">
    <source>
        <dbReference type="Google" id="ProtNLM"/>
    </source>
</evidence>
<gene>
    <name evidence="2" type="ORF">C8D88_102765</name>
</gene>
<protein>
    <recommendedName>
        <fullName evidence="4">ATP-binding protein</fullName>
    </recommendedName>
</protein>
<proteinExistence type="predicted"/>
<reference evidence="2 3" key="1">
    <citation type="submission" date="2018-05" db="EMBL/GenBank/DDBJ databases">
        <title>Genomic Encyclopedia of Type Strains, Phase IV (KMG-IV): sequencing the most valuable type-strain genomes for metagenomic binning, comparative biology and taxonomic classification.</title>
        <authorList>
            <person name="Goeker M."/>
        </authorList>
    </citation>
    <scope>NUCLEOTIDE SEQUENCE [LARGE SCALE GENOMIC DNA]</scope>
    <source>
        <strain evidence="2 3">DSM 45480</strain>
    </source>
</reference>
<dbReference type="EMBL" id="QGHB01000002">
    <property type="protein sequence ID" value="PWK89491.1"/>
    <property type="molecule type" value="Genomic_DNA"/>
</dbReference>
<dbReference type="Proteomes" id="UP000246005">
    <property type="component" value="Unassembled WGS sequence"/>
</dbReference>
<organism evidence="2 3">
    <name type="scientific">Lentzea atacamensis</name>
    <dbReference type="NCBI Taxonomy" id="531938"/>
    <lineage>
        <taxon>Bacteria</taxon>
        <taxon>Bacillati</taxon>
        <taxon>Actinomycetota</taxon>
        <taxon>Actinomycetes</taxon>
        <taxon>Pseudonocardiales</taxon>
        <taxon>Pseudonocardiaceae</taxon>
        <taxon>Lentzea</taxon>
    </lineage>
</organism>
<comment type="caution">
    <text evidence="2">The sequence shown here is derived from an EMBL/GenBank/DDBJ whole genome shotgun (WGS) entry which is preliminary data.</text>
</comment>
<dbReference type="SUPFAM" id="SSF52540">
    <property type="entry name" value="P-loop containing nucleoside triphosphate hydrolases"/>
    <property type="match status" value="1"/>
</dbReference>
<sequence length="1701" mass="183686">MNEPVAPDDAVGPEGDGTPAQAAPQHAGVKSAAEAAGETVRGSSTYATGGGGVSFAHRVATVYLAGMLTGDRRAEASELPVHRVLFQTGPSHPVDDLLVECGDEAAEVTVAVACRATPNFVQSDDETVKLVGSLLAEVEKFDSDSHQVAVATAGWSNQWEQLVTVCGIARAHADPESFQAAMDVDGRWSKPVRERLSQFLKMVEKAVEDGTSSEEVLRLAWRLLGRLRVVGFAVQSPDVGDRAAVATALDGIASEHVDGVAVRDRLEAEATRYDATGAVVDLKLLRRDLHVVLGSAATRSRHAWAVVAEHRKLAVASVRTTLGDESSGGPVEIQFADRREQLGRAMLEAGTSGSALLISGESGIGKSALTLSGIAELEAADTARFEAVVVNFRGLPQSSLELRAVLGMSLEDVLAELSAPSRVLVVDAADAALERSPGLLSDLVVAAAAAGVGVVAVTSDVASDFVREQLELGFGKSISSFTMTPLTDEDISIVSDRFPLLRAVLRNLPANSLFRRPVVLDLLARTGSEPDSSLGEWECLQLVWNKVVRGDGRPGTGSAEARAQTLLAVAASTMRLPEDRRPRAGVDAVAIDALRRDHLLAPASPYQDQPEFAHDEVRRYATAILLVRGQHPTELLEAAGVPRWALSATTLACKGLLKAPGARPAHIFVQLLSQFTPFAAAHGPRWADVPVEAVLETSFAYECLKEALEDQSVGLVLGDVVRVVQQRHKVNALVDLVTPAPVVRILLDHEEPWEVSEEAFELLADWLQALALADAPAGNQLRISLRSRLLAYWESFPPRDTSGDDLPSWVSGRRRRRRELDYHLTRKEFVETLALLGPDIDETAEACLHAIARDAPAFLAPAADAPLSARALAQKNPELLATLIEAYYIDDEHRWHRDEGVRRHQGRWKGFGPPFSQYFFGGFWQLFQTAPLPTSARVLNNILNSGARARVGTLSRFRSPDVFAGRVADRSGDSGAEIEGADEEGHDRGAVMNLDGTARLYVGDNHVWSWYRGTTVGPDSATSALQAMERVADNMLRHSVSPKKIIELLLVGCENLAIPGMLFGLLVRHMERVDTELDAFLAEPVVWELEFGRRMHEYFGLRAATEGLVNLDRRQWTPHEVAAQLLIRGGEARAAALKEVAEQLVQNGDRLGISQEHTKNWAASLDSDRYQITQHGDQYYIEAVPPPEIQAAQEAHAAGQELMHTAMRLQNRYWGSAKHDADYMPPSSEEIAADLAAGRSLLESDEDMLPTRAADAVAHVVRVAVQRAAAGDMDALGGEATFATEFVLSVALSFQDAEDQRDEGQYFDLGADRAVAQAVPAFLMPEMTALLESAGGSADDVAEAGLAMASKASLETRLYLARGCDVVWTAPCHGDPCIHRIALNWLVETARVAEIGPWDQDGQRRTNVEIVGDVGERLQELAGDSVVIAVLDAAIRGLGAATSADHCCADDAATLLATLLDVEGRAMVAQEKEGWSADDRGTHTLIAARALLEGFAKNGDVGSVLEHLDVLRADAGLMSNFLHGLAAAGAENERLAEAARGLWPSLLRHAIGYLSDDPSPYQEHHWGDWAAGALLPDPTPWTQGLYNEIVGAPIDWVRAKDLVELIDEWLPTAHGEMKCVDALIGILRKLPVEVQVTRGLQWVSDLCIQDGCVTVKQSFLSNNWLKEIRSTAEEVGHLAEWQMLVDSLVVAGNEGLAPYSR</sequence>
<evidence type="ECO:0000256" key="1">
    <source>
        <dbReference type="SAM" id="MobiDB-lite"/>
    </source>
</evidence>
<dbReference type="InterPro" id="IPR027417">
    <property type="entry name" value="P-loop_NTPase"/>
</dbReference>
<feature type="region of interest" description="Disordered" evidence="1">
    <location>
        <begin position="1"/>
        <end position="36"/>
    </location>
</feature>
<accession>A0A316I8D5</accession>